<sequence length="325" mass="37656">MSNLESCSISTVPGFAAYFHLNDIRDIYIDLWKNSPHFPSFHGWPNLPDFRNLHSLDLRGLKGDLDVLSTSIAKILFNDGMPTVTALGLDLDDLQGGETTNNLFLDIFAEFDRRRRAIGRPDLRLNLRDLMLGKGMYHPSAGMDEQYDYKQWRLSKLLDVTKLRTLRLLNDPCIEGNYWEPYETIHLELFDGITALQRVSVEFDQHRDALMQLSKLRILMFSYATVTISGERSIVTTCKEDAFNLAKRIFTDFQEHAKKQKRDSSLRYVGIDVWVFTCIWLPSSELNDGRTGAEIVQLDEEEARTFDFIRMNEKLEIGKYRLGRR</sequence>
<organism evidence="1 2">
    <name type="scientific">Botryotinia narcissicola</name>
    <dbReference type="NCBI Taxonomy" id="278944"/>
    <lineage>
        <taxon>Eukaryota</taxon>
        <taxon>Fungi</taxon>
        <taxon>Dikarya</taxon>
        <taxon>Ascomycota</taxon>
        <taxon>Pezizomycotina</taxon>
        <taxon>Leotiomycetes</taxon>
        <taxon>Helotiales</taxon>
        <taxon>Sclerotiniaceae</taxon>
        <taxon>Botryotinia</taxon>
    </lineage>
</organism>
<dbReference type="OrthoDB" id="3493087at2759"/>
<keyword evidence="2" id="KW-1185">Reference proteome</keyword>
<comment type="caution">
    <text evidence="1">The sequence shown here is derived from an EMBL/GenBank/DDBJ whole genome shotgun (WGS) entry which is preliminary data.</text>
</comment>
<evidence type="ECO:0000313" key="2">
    <source>
        <dbReference type="Proteomes" id="UP000297452"/>
    </source>
</evidence>
<dbReference type="AlphaFoldDB" id="A0A4Z1J590"/>
<accession>A0A4Z1J590</accession>
<dbReference type="EMBL" id="PQXJ01000054">
    <property type="protein sequence ID" value="TGO66780.1"/>
    <property type="molecule type" value="Genomic_DNA"/>
</dbReference>
<proteinExistence type="predicted"/>
<protein>
    <submittedName>
        <fullName evidence="1">Uncharacterized protein</fullName>
    </submittedName>
</protein>
<reference evidence="1 2" key="1">
    <citation type="submission" date="2017-12" db="EMBL/GenBank/DDBJ databases">
        <title>Comparative genomics of Botrytis spp.</title>
        <authorList>
            <person name="Valero-Jimenez C.A."/>
            <person name="Tapia P."/>
            <person name="Veloso J."/>
            <person name="Silva-Moreno E."/>
            <person name="Staats M."/>
            <person name="Valdes J.H."/>
            <person name="Van Kan J.A.L."/>
        </authorList>
    </citation>
    <scope>NUCLEOTIDE SEQUENCE [LARGE SCALE GENOMIC DNA]</scope>
    <source>
        <strain evidence="1 2">MUCL2120</strain>
    </source>
</reference>
<name>A0A4Z1J590_9HELO</name>
<evidence type="ECO:0000313" key="1">
    <source>
        <dbReference type="EMBL" id="TGO66780.1"/>
    </source>
</evidence>
<gene>
    <name evidence="1" type="ORF">BOTNAR_0054g00190</name>
</gene>
<dbReference type="Proteomes" id="UP000297452">
    <property type="component" value="Unassembled WGS sequence"/>
</dbReference>